<dbReference type="EMBL" id="AGSI01000010">
    <property type="protein sequence ID" value="EIE22289.1"/>
    <property type="molecule type" value="Genomic_DNA"/>
</dbReference>
<comment type="subcellular location">
    <subcellularLocation>
        <location evidence="1">Cytoplasm</location>
        <location evidence="1">Cytoskeleton</location>
        <location evidence="1">Cilium axoneme</location>
    </subcellularLocation>
</comment>
<evidence type="ECO:0000313" key="3">
    <source>
        <dbReference type="Proteomes" id="UP000007264"/>
    </source>
</evidence>
<sequence length="508" mass="55247">MERPFPECQLGIGDWESLPPELVAQIYTHLPLRERKLGRKICKGWKRGLDTMVSKLRVGPHNREPNVWNRQLLMMKRLQHLFPCLQEIDFDQGVGSDLLVRDPGLPHNLNIIPRVSRIGVTSSRTALHLAAVHALAARPEVASFSLSLPSPITNADLCELLSVLGPKLTSLEVQQAHELSSAALKGLAASSRLGALSLEGIPRMGKEGWRALSSLTALTRLAISTLTRLQDLRLKVREIDADGVAALQTLRDLRSLDLEVWVSPVRPRVIEALLSFTRLEAVRLEAYSSLETARCFCALRHLPRLAHLDLRLSGSSFALDDNLEALASLSACSKLASLSLAAPAPALSALSACSGIQKLRLSDASMLSNRITGTELPRLPELRHLNLLHCSALTDAGLAAVAAQYPVLTGLQLKSGSLSDAGLTAIATLTSLERLDLVDCEALKGEGLRAILASLPYLQAVTITGNDTALEEARIITRTTSPHVEVAKGRYPFELESSLRPLQDRIYS</sequence>
<accession>I0YV70</accession>
<dbReference type="GO" id="GO:0005930">
    <property type="term" value="C:axoneme"/>
    <property type="evidence" value="ECO:0007669"/>
    <property type="project" value="UniProtKB-SubCell"/>
</dbReference>
<dbReference type="OrthoDB" id="2095648at2759"/>
<name>I0YV70_COCSC</name>
<dbReference type="SMART" id="SM00367">
    <property type="entry name" value="LRR_CC"/>
    <property type="match status" value="3"/>
</dbReference>
<dbReference type="InterPro" id="IPR006553">
    <property type="entry name" value="Leu-rich_rpt_Cys-con_subtyp"/>
</dbReference>
<dbReference type="GO" id="GO:0031146">
    <property type="term" value="P:SCF-dependent proteasomal ubiquitin-dependent protein catabolic process"/>
    <property type="evidence" value="ECO:0007669"/>
    <property type="project" value="TreeGrafter"/>
</dbReference>
<dbReference type="InterPro" id="IPR001611">
    <property type="entry name" value="Leu-rich_rpt"/>
</dbReference>
<dbReference type="Gene3D" id="1.20.1280.50">
    <property type="match status" value="1"/>
</dbReference>
<evidence type="ECO:0000313" key="2">
    <source>
        <dbReference type="EMBL" id="EIE22289.1"/>
    </source>
</evidence>
<dbReference type="Gene3D" id="3.80.10.10">
    <property type="entry name" value="Ribonuclease Inhibitor"/>
    <property type="match status" value="2"/>
</dbReference>
<dbReference type="InterPro" id="IPR032675">
    <property type="entry name" value="LRR_dom_sf"/>
</dbReference>
<dbReference type="Pfam" id="PF13516">
    <property type="entry name" value="LRR_6"/>
    <property type="match status" value="1"/>
</dbReference>
<evidence type="ECO:0000256" key="1">
    <source>
        <dbReference type="ARBA" id="ARBA00004430"/>
    </source>
</evidence>
<protein>
    <submittedName>
        <fullName evidence="2">RNI-like protein</fullName>
    </submittedName>
</protein>
<comment type="caution">
    <text evidence="2">The sequence shown here is derived from an EMBL/GenBank/DDBJ whole genome shotgun (WGS) entry which is preliminary data.</text>
</comment>
<keyword evidence="3" id="KW-1185">Reference proteome</keyword>
<gene>
    <name evidence="2" type="ORF">COCSUDRAFT_42632</name>
</gene>
<dbReference type="AlphaFoldDB" id="I0YV70"/>
<dbReference type="eggNOG" id="KOG4341">
    <property type="taxonomic scope" value="Eukaryota"/>
</dbReference>
<organism evidence="2 3">
    <name type="scientific">Coccomyxa subellipsoidea (strain C-169)</name>
    <name type="common">Green microalga</name>
    <dbReference type="NCBI Taxonomy" id="574566"/>
    <lineage>
        <taxon>Eukaryota</taxon>
        <taxon>Viridiplantae</taxon>
        <taxon>Chlorophyta</taxon>
        <taxon>core chlorophytes</taxon>
        <taxon>Trebouxiophyceae</taxon>
        <taxon>Trebouxiophyceae incertae sedis</taxon>
        <taxon>Coccomyxaceae</taxon>
        <taxon>Coccomyxa</taxon>
        <taxon>Coccomyxa subellipsoidea</taxon>
    </lineage>
</organism>
<dbReference type="GeneID" id="17040275"/>
<dbReference type="KEGG" id="csl:COCSUDRAFT_42632"/>
<dbReference type="STRING" id="574566.I0YV70"/>
<reference evidence="2 3" key="1">
    <citation type="journal article" date="2012" name="Genome Biol.">
        <title>The genome of the polar eukaryotic microalga coccomyxa subellipsoidea reveals traits of cold adaptation.</title>
        <authorList>
            <person name="Blanc G."/>
            <person name="Agarkova I."/>
            <person name="Grimwood J."/>
            <person name="Kuo A."/>
            <person name="Brueggeman A."/>
            <person name="Dunigan D."/>
            <person name="Gurnon J."/>
            <person name="Ladunga I."/>
            <person name="Lindquist E."/>
            <person name="Lucas S."/>
            <person name="Pangilinan J."/>
            <person name="Proschold T."/>
            <person name="Salamov A."/>
            <person name="Schmutz J."/>
            <person name="Weeks D."/>
            <person name="Yamada T."/>
            <person name="Claverie J.M."/>
            <person name="Grigoriev I."/>
            <person name="Van Etten J."/>
            <person name="Lomsadze A."/>
            <person name="Borodovsky M."/>
        </authorList>
    </citation>
    <scope>NUCLEOTIDE SEQUENCE [LARGE SCALE GENOMIC DNA]</scope>
    <source>
        <strain evidence="2 3">C-169</strain>
    </source>
</reference>
<proteinExistence type="predicted"/>
<dbReference type="RefSeq" id="XP_005646833.1">
    <property type="nucleotide sequence ID" value="XM_005646776.1"/>
</dbReference>
<dbReference type="Proteomes" id="UP000007264">
    <property type="component" value="Unassembled WGS sequence"/>
</dbReference>
<dbReference type="GO" id="GO:0019005">
    <property type="term" value="C:SCF ubiquitin ligase complex"/>
    <property type="evidence" value="ECO:0007669"/>
    <property type="project" value="TreeGrafter"/>
</dbReference>
<dbReference type="PANTHER" id="PTHR13318">
    <property type="entry name" value="PARTNER OF PAIRED, ISOFORM B-RELATED"/>
    <property type="match status" value="1"/>
</dbReference>
<dbReference type="SUPFAM" id="SSF52047">
    <property type="entry name" value="RNI-like"/>
    <property type="match status" value="1"/>
</dbReference>